<feature type="region of interest" description="Disordered" evidence="1">
    <location>
        <begin position="48"/>
        <end position="96"/>
    </location>
</feature>
<dbReference type="Proteomes" id="UP000649799">
    <property type="component" value="Unassembled WGS sequence"/>
</dbReference>
<reference evidence="2 3" key="1">
    <citation type="submission" date="2020-03" db="EMBL/GenBank/DDBJ databases">
        <title>Cyclobacterium plantarum sp. nov., a marine bacterium isolated from a coastal-marine wetland.</title>
        <authorList>
            <person name="Sanchez-Porro C."/>
            <person name="Ventosa A."/>
            <person name="Amoozegar M."/>
        </authorList>
    </citation>
    <scope>NUCLEOTIDE SEQUENCE [LARGE SCALE GENOMIC DNA]</scope>
    <source>
        <strain evidence="2 3">GBPx2</strain>
    </source>
</reference>
<evidence type="ECO:0000313" key="2">
    <source>
        <dbReference type="EMBL" id="NHE55759.1"/>
    </source>
</evidence>
<protein>
    <submittedName>
        <fullName evidence="2">Uncharacterized protein</fullName>
    </submittedName>
</protein>
<comment type="caution">
    <text evidence="2">The sequence shown here is derived from an EMBL/GenBank/DDBJ whole genome shotgun (WGS) entry which is preliminary data.</text>
</comment>
<feature type="compositionally biased region" description="Polar residues" evidence="1">
    <location>
        <begin position="77"/>
        <end position="96"/>
    </location>
</feature>
<proteinExistence type="predicted"/>
<organism evidence="2 3">
    <name type="scientific">Cyclobacterium plantarum</name>
    <dbReference type="NCBI Taxonomy" id="2716263"/>
    <lineage>
        <taxon>Bacteria</taxon>
        <taxon>Pseudomonadati</taxon>
        <taxon>Bacteroidota</taxon>
        <taxon>Cytophagia</taxon>
        <taxon>Cytophagales</taxon>
        <taxon>Cyclobacteriaceae</taxon>
        <taxon>Cyclobacterium</taxon>
    </lineage>
</organism>
<sequence length="422" mass="49236">MNTKFIIIIMFGILINFHSCYGQILQKFKQKVTEEIDKKLEDFDQRSIEWKGRKEDPKETEGSKVNQKDDRPILKNASETAEPSVPKNSIPNGPEDSLSNTNSIRFYSPNGNFKTILLASYKGKPRFGSIKTGNISDPERTFTFQEYNLLGMERFFTLIEYKYLYDLLEGMDKERFMSSFKEGTAEEFHQYFTQQYIKETMASHLENSLRYRYFCNSKKYDCGMTDGNYSDFDHAKEWGGDSEDVFRIRQTYLNFVKEDYLKDLYTWASAFMQEGEEYYFVSESRLGEYDFNKEAFEFHLSLPHGGGLSDVAPKYSVFRFSNTIFPDDHTNTRCSLPVSIDEVEKIYELYGGRSNTSGKTIPIYVVYKMRLHIKEVNLKVSAQNQKPHLVFDVSMVDDEVDVFFDEKLNNKVGTLNLLDHVN</sequence>
<dbReference type="RefSeq" id="WP_166142935.1">
    <property type="nucleotide sequence ID" value="NZ_JAANYN010000001.1"/>
</dbReference>
<dbReference type="EMBL" id="JAANYN010000001">
    <property type="protein sequence ID" value="NHE55759.1"/>
    <property type="molecule type" value="Genomic_DNA"/>
</dbReference>
<accession>A0ABX0H612</accession>
<name>A0ABX0H612_9BACT</name>
<keyword evidence="3" id="KW-1185">Reference proteome</keyword>
<gene>
    <name evidence="2" type="ORF">G9Q97_02905</name>
</gene>
<evidence type="ECO:0000256" key="1">
    <source>
        <dbReference type="SAM" id="MobiDB-lite"/>
    </source>
</evidence>
<feature type="compositionally biased region" description="Basic and acidic residues" evidence="1">
    <location>
        <begin position="48"/>
        <end position="73"/>
    </location>
</feature>
<evidence type="ECO:0000313" key="3">
    <source>
        <dbReference type="Proteomes" id="UP000649799"/>
    </source>
</evidence>